<dbReference type="RefSeq" id="WP_218390449.1">
    <property type="nucleotide sequence ID" value="NZ_JAHUZE010000001.1"/>
</dbReference>
<dbReference type="Proteomes" id="UP000756530">
    <property type="component" value="Unassembled WGS sequence"/>
</dbReference>
<protein>
    <submittedName>
        <fullName evidence="6">Acyl-CoA/acyl-ACP dehydrogenase</fullName>
    </submittedName>
</protein>
<feature type="domain" description="Acyl-CoA dehydrogenase/oxidase C-terminal" evidence="4">
    <location>
        <begin position="225"/>
        <end position="359"/>
    </location>
</feature>
<evidence type="ECO:0000313" key="6">
    <source>
        <dbReference type="EMBL" id="MBV7377570.1"/>
    </source>
</evidence>
<gene>
    <name evidence="6" type="ORF">KJP28_01440</name>
</gene>
<dbReference type="EMBL" id="JAHUZE010000001">
    <property type="protein sequence ID" value="MBV7377570.1"/>
    <property type="molecule type" value="Genomic_DNA"/>
</dbReference>
<dbReference type="Pfam" id="PF02771">
    <property type="entry name" value="Acyl-CoA_dh_N"/>
    <property type="match status" value="1"/>
</dbReference>
<comment type="caution">
    <text evidence="6">The sequence shown here is derived from an EMBL/GenBank/DDBJ whole genome shotgun (WGS) entry which is preliminary data.</text>
</comment>
<organism evidence="6 7">
    <name type="scientific">Maritimibacter dapengensis</name>
    <dbReference type="NCBI Taxonomy" id="2836868"/>
    <lineage>
        <taxon>Bacteria</taxon>
        <taxon>Pseudomonadati</taxon>
        <taxon>Pseudomonadota</taxon>
        <taxon>Alphaproteobacteria</taxon>
        <taxon>Rhodobacterales</taxon>
        <taxon>Roseobacteraceae</taxon>
        <taxon>Maritimibacter</taxon>
    </lineage>
</organism>
<evidence type="ECO:0000256" key="2">
    <source>
        <dbReference type="ARBA" id="ARBA00022827"/>
    </source>
</evidence>
<dbReference type="InterPro" id="IPR013786">
    <property type="entry name" value="AcylCoA_DH/ox_N"/>
</dbReference>
<sequence>MPRLILDDPDQTLEMLRDSVATLAERVDGAEVFRSRRARDAELDRDLWSEMATAGWLGLLLPESMGGSELGAGELTVLAEAFGRALITEPFAALAVLPGRILANIGGAAAGEIATGIADGSRIVPFLWQDTRGARAPMTLSAEGTLSGQVDLVTAAYAATDYLVLCKQDGELALVHLPARSERFSLSSRPGLDAAMIGQVTAKGVSVDAGSILARGATLDAALSDAIEMTRLALAAELAGVGAKALEETVAYTKERVQFGKPIASFQVIQHRLVDMWGDAEFACAAVTNAVEMMRDATPEEAGQSVLAAKARAGDSAVTITRRAIHLHGAMGFTDECNIGLYNKRAITLNAALGQAEELRLEFLARETAA</sequence>
<name>A0ABS6SXC1_9RHOB</name>
<keyword evidence="3" id="KW-0560">Oxidoreductase</keyword>
<evidence type="ECO:0000313" key="7">
    <source>
        <dbReference type="Proteomes" id="UP000756530"/>
    </source>
</evidence>
<evidence type="ECO:0000259" key="4">
    <source>
        <dbReference type="Pfam" id="PF00441"/>
    </source>
</evidence>
<evidence type="ECO:0000259" key="5">
    <source>
        <dbReference type="Pfam" id="PF02771"/>
    </source>
</evidence>
<keyword evidence="2" id="KW-0274">FAD</keyword>
<dbReference type="PANTHER" id="PTHR43884">
    <property type="entry name" value="ACYL-COA DEHYDROGENASE"/>
    <property type="match status" value="1"/>
</dbReference>
<evidence type="ECO:0000256" key="3">
    <source>
        <dbReference type="ARBA" id="ARBA00023002"/>
    </source>
</evidence>
<keyword evidence="7" id="KW-1185">Reference proteome</keyword>
<proteinExistence type="predicted"/>
<dbReference type="Pfam" id="PF00441">
    <property type="entry name" value="Acyl-CoA_dh_1"/>
    <property type="match status" value="1"/>
</dbReference>
<keyword evidence="1" id="KW-0285">Flavoprotein</keyword>
<reference evidence="6 7" key="1">
    <citation type="submission" date="2021-05" db="EMBL/GenBank/DDBJ databases">
        <title>Culturable bacteria isolated from Daya Bay.</title>
        <authorList>
            <person name="Zheng W."/>
            <person name="Yu S."/>
            <person name="Huang Y."/>
        </authorList>
    </citation>
    <scope>NUCLEOTIDE SEQUENCE [LARGE SCALE GENOMIC DNA]</scope>
    <source>
        <strain evidence="6 7">DP4N28-5</strain>
    </source>
</reference>
<feature type="domain" description="Acyl-CoA dehydrogenase/oxidase N-terminal" evidence="5">
    <location>
        <begin position="12"/>
        <end position="87"/>
    </location>
</feature>
<accession>A0ABS6SXC1</accession>
<dbReference type="PANTHER" id="PTHR43884:SF20">
    <property type="entry name" value="ACYL-COA DEHYDROGENASE FADE28"/>
    <property type="match status" value="1"/>
</dbReference>
<evidence type="ECO:0000256" key="1">
    <source>
        <dbReference type="ARBA" id="ARBA00022630"/>
    </source>
</evidence>
<dbReference type="InterPro" id="IPR009075">
    <property type="entry name" value="AcylCo_DH/oxidase_C"/>
</dbReference>